<dbReference type="InterPro" id="IPR000847">
    <property type="entry name" value="LysR_HTH_N"/>
</dbReference>
<dbReference type="Pfam" id="PF00126">
    <property type="entry name" value="HTH_1"/>
    <property type="match status" value="1"/>
</dbReference>
<dbReference type="PRINTS" id="PR00039">
    <property type="entry name" value="HTHLYSR"/>
</dbReference>
<name>A0AA39CPZ6_9EURO</name>
<dbReference type="PANTHER" id="PTHR30126">
    <property type="entry name" value="HTH-TYPE TRANSCRIPTIONAL REGULATOR"/>
    <property type="match status" value="1"/>
</dbReference>
<dbReference type="GO" id="GO:0003700">
    <property type="term" value="F:DNA-binding transcription factor activity"/>
    <property type="evidence" value="ECO:0007669"/>
    <property type="project" value="InterPro"/>
</dbReference>
<dbReference type="InterPro" id="IPR036388">
    <property type="entry name" value="WH-like_DNA-bd_sf"/>
</dbReference>
<evidence type="ECO:0000313" key="6">
    <source>
        <dbReference type="EMBL" id="KAJ9617655.1"/>
    </source>
</evidence>
<dbReference type="PROSITE" id="PS50931">
    <property type="entry name" value="HTH_LYSR"/>
    <property type="match status" value="1"/>
</dbReference>
<evidence type="ECO:0000256" key="1">
    <source>
        <dbReference type="ARBA" id="ARBA00009437"/>
    </source>
</evidence>
<dbReference type="Gene3D" id="1.10.10.10">
    <property type="entry name" value="Winged helix-like DNA-binding domain superfamily/Winged helix DNA-binding domain"/>
    <property type="match status" value="1"/>
</dbReference>
<dbReference type="EMBL" id="JAPDRN010000157">
    <property type="protein sequence ID" value="KAJ9617655.1"/>
    <property type="molecule type" value="Genomic_DNA"/>
</dbReference>
<proteinExistence type="inferred from homology"/>
<dbReference type="InterPro" id="IPR036390">
    <property type="entry name" value="WH_DNA-bd_sf"/>
</dbReference>
<dbReference type="GO" id="GO:0000976">
    <property type="term" value="F:transcription cis-regulatory region binding"/>
    <property type="evidence" value="ECO:0007669"/>
    <property type="project" value="TreeGrafter"/>
</dbReference>
<feature type="domain" description="HTH lysR-type" evidence="5">
    <location>
        <begin position="13"/>
        <end position="70"/>
    </location>
</feature>
<accession>A0AA39CPZ6</accession>
<dbReference type="SUPFAM" id="SSF46785">
    <property type="entry name" value="Winged helix' DNA-binding domain"/>
    <property type="match status" value="1"/>
</dbReference>
<evidence type="ECO:0000256" key="2">
    <source>
        <dbReference type="ARBA" id="ARBA00023015"/>
    </source>
</evidence>
<comment type="caution">
    <text evidence="6">The sequence shown here is derived from an EMBL/GenBank/DDBJ whole genome shotgun (WGS) entry which is preliminary data.</text>
</comment>
<protein>
    <recommendedName>
        <fullName evidence="5">HTH lysR-type domain-containing protein</fullName>
    </recommendedName>
</protein>
<dbReference type="Pfam" id="PF03466">
    <property type="entry name" value="LysR_substrate"/>
    <property type="match status" value="1"/>
</dbReference>
<evidence type="ECO:0000259" key="5">
    <source>
        <dbReference type="PROSITE" id="PS50931"/>
    </source>
</evidence>
<sequence>MDSIDRSDGSMPYSPESLQAFVEAAALGSFSAAARRLRKTQSTVSTAIAHLEADLGMVLFDRSGRYPQLTDAGRQVLGHAQEILAADARLQQLSVRLAAPVEPRLTVVFSDVYQLDPAQRVLQRFAEAFPEIELEWLDAEGRDVLELVDGGRAGLGLLPRQAQYPDALVAQPLAHHSELAVYVASDHPLAQAGVRAAAQLARHRQVRLSALVDHAPPISGPAWTASDYLMVMEMAEDGIGWAELPRALVQRYDRGRLLELRVPGWPRRIHSDLVWRRDTPPGPAALWWAEALG</sequence>
<comment type="similarity">
    <text evidence="1">Belongs to the LysR transcriptional regulatory family.</text>
</comment>
<dbReference type="PANTHER" id="PTHR30126:SF91">
    <property type="entry name" value="LYSR FAMILY TRANSCRIPTIONAL REGULATOR"/>
    <property type="match status" value="1"/>
</dbReference>
<gene>
    <name evidence="6" type="ORF">H2204_013609</name>
</gene>
<keyword evidence="2" id="KW-0805">Transcription regulation</keyword>
<evidence type="ECO:0000256" key="3">
    <source>
        <dbReference type="ARBA" id="ARBA00023125"/>
    </source>
</evidence>
<dbReference type="InterPro" id="IPR005119">
    <property type="entry name" value="LysR_subst-bd"/>
</dbReference>
<dbReference type="SUPFAM" id="SSF53850">
    <property type="entry name" value="Periplasmic binding protein-like II"/>
    <property type="match status" value="1"/>
</dbReference>
<dbReference type="CDD" id="cd05466">
    <property type="entry name" value="PBP2_LTTR_substrate"/>
    <property type="match status" value="1"/>
</dbReference>
<dbReference type="Gene3D" id="3.40.190.290">
    <property type="match status" value="1"/>
</dbReference>
<organism evidence="6">
    <name type="scientific">Knufia peltigerae</name>
    <dbReference type="NCBI Taxonomy" id="1002370"/>
    <lineage>
        <taxon>Eukaryota</taxon>
        <taxon>Fungi</taxon>
        <taxon>Dikarya</taxon>
        <taxon>Ascomycota</taxon>
        <taxon>Pezizomycotina</taxon>
        <taxon>Eurotiomycetes</taxon>
        <taxon>Chaetothyriomycetidae</taxon>
        <taxon>Chaetothyriales</taxon>
        <taxon>Trichomeriaceae</taxon>
        <taxon>Knufia</taxon>
    </lineage>
</organism>
<evidence type="ECO:0000256" key="4">
    <source>
        <dbReference type="ARBA" id="ARBA00023163"/>
    </source>
</evidence>
<keyword evidence="4" id="KW-0804">Transcription</keyword>
<dbReference type="AlphaFoldDB" id="A0AA39CPZ6"/>
<dbReference type="FunFam" id="1.10.10.10:FF:000001">
    <property type="entry name" value="LysR family transcriptional regulator"/>
    <property type="match status" value="1"/>
</dbReference>
<keyword evidence="3" id="KW-0238">DNA-binding</keyword>
<reference evidence="6" key="1">
    <citation type="submission" date="2022-10" db="EMBL/GenBank/DDBJ databases">
        <title>Culturing micro-colonial fungi from biological soil crusts in the Mojave desert and describing Neophaeococcomyces mojavensis, and introducing the new genera and species Taxawa tesnikishii.</title>
        <authorList>
            <person name="Kurbessoian T."/>
            <person name="Stajich J.E."/>
        </authorList>
    </citation>
    <scope>NUCLEOTIDE SEQUENCE</scope>
    <source>
        <strain evidence="6">TK_35</strain>
    </source>
</reference>